<keyword evidence="1" id="KW-0808">Transferase</keyword>
<protein>
    <submittedName>
        <fullName evidence="1">ATP-binding protein</fullName>
        <ecNumber evidence="1">2.7.13.3</ecNumber>
    </submittedName>
</protein>
<gene>
    <name evidence="1" type="ORF">WKI58_37190</name>
</gene>
<evidence type="ECO:0000313" key="2">
    <source>
        <dbReference type="Proteomes" id="UP001375539"/>
    </source>
</evidence>
<name>A0ACC6QUN2_9ACTN</name>
<keyword evidence="2" id="KW-1185">Reference proteome</keyword>
<evidence type="ECO:0000313" key="1">
    <source>
        <dbReference type="EMBL" id="MEJ8662064.1"/>
    </source>
</evidence>
<dbReference type="EC" id="2.7.13.3" evidence="1"/>
<dbReference type="EMBL" id="JBBKAI010000002">
    <property type="protein sequence ID" value="MEJ8662064.1"/>
    <property type="molecule type" value="Genomic_DNA"/>
</dbReference>
<comment type="caution">
    <text evidence="1">The sequence shown here is derived from an EMBL/GenBank/DDBJ whole genome shotgun (WGS) entry which is preliminary data.</text>
</comment>
<proteinExistence type="predicted"/>
<accession>A0ACC6QUN2</accession>
<keyword evidence="1" id="KW-0067">ATP-binding</keyword>
<dbReference type="Proteomes" id="UP001375539">
    <property type="component" value="Unassembled WGS sequence"/>
</dbReference>
<keyword evidence="1" id="KW-0547">Nucleotide-binding</keyword>
<reference evidence="1" key="1">
    <citation type="submission" date="2024-03" db="EMBL/GenBank/DDBJ databases">
        <title>Novel Streptomyces species of biotechnological and ecological value are a feature of Machair soil.</title>
        <authorList>
            <person name="Prole J.R."/>
            <person name="Goodfellow M."/>
            <person name="Allenby N."/>
            <person name="Ward A.C."/>
        </authorList>
    </citation>
    <scope>NUCLEOTIDE SEQUENCE</scope>
    <source>
        <strain evidence="1">MS1.AVA.4</strain>
    </source>
</reference>
<sequence length="135" mass="14444">MFRSLWSGTHRLPHDTTAPATARRITHTLLARWGWEPDSIDSAVLVVSELITNAVEHANPPLSLDLQPHSPTIGSPDLRIQVTDGGPASAPGPWTRSCAADEHGRGKLLIAHLATPTEASNSVHSQEVTIPSKQG</sequence>
<organism evidence="1 2">
    <name type="scientific">Streptomyces pratisoli</name>
    <dbReference type="NCBI Taxonomy" id="3139917"/>
    <lineage>
        <taxon>Bacteria</taxon>
        <taxon>Bacillati</taxon>
        <taxon>Actinomycetota</taxon>
        <taxon>Actinomycetes</taxon>
        <taxon>Kitasatosporales</taxon>
        <taxon>Streptomycetaceae</taxon>
        <taxon>Streptomyces</taxon>
    </lineage>
</organism>